<feature type="non-terminal residue" evidence="1">
    <location>
        <position position="1"/>
    </location>
</feature>
<proteinExistence type="predicted"/>
<dbReference type="EMBL" id="AZMM01006594">
    <property type="protein sequence ID" value="ETJ39536.1"/>
    <property type="molecule type" value="Genomic_DNA"/>
</dbReference>
<feature type="non-terminal residue" evidence="1">
    <location>
        <position position="72"/>
    </location>
</feature>
<evidence type="ECO:0000313" key="1">
    <source>
        <dbReference type="EMBL" id="ETJ39536.1"/>
    </source>
</evidence>
<comment type="caution">
    <text evidence="1">The sequence shown here is derived from an EMBL/GenBank/DDBJ whole genome shotgun (WGS) entry which is preliminary data.</text>
</comment>
<organism evidence="1">
    <name type="scientific">human gut metagenome</name>
    <dbReference type="NCBI Taxonomy" id="408170"/>
    <lineage>
        <taxon>unclassified sequences</taxon>
        <taxon>metagenomes</taxon>
        <taxon>organismal metagenomes</taxon>
    </lineage>
</organism>
<name>W1YAX0_9ZZZZ</name>
<dbReference type="AlphaFoldDB" id="W1YAX0"/>
<protein>
    <submittedName>
        <fullName evidence="1">Putative alginate regulatory protein AlgP</fullName>
    </submittedName>
</protein>
<reference evidence="1" key="1">
    <citation type="submission" date="2013-12" db="EMBL/GenBank/DDBJ databases">
        <title>A Varibaculum cambriense genome reconstructed from a premature infant gut community with otherwise low bacterial novelty that shifts toward anaerobic metabolism during the third week of life.</title>
        <authorList>
            <person name="Brown C.T."/>
            <person name="Sharon I."/>
            <person name="Thomas B.C."/>
            <person name="Castelle C.J."/>
            <person name="Morowitz M.J."/>
            <person name="Banfield J.F."/>
        </authorList>
    </citation>
    <scope>NUCLEOTIDE SEQUENCE</scope>
</reference>
<accession>W1YAX0</accession>
<sequence length="72" mass="7944">WHAERQAEREALLTGQQPLLTRRELKRLREEAEALRAAVDAGEITLEQAKALQDPLADQPNVDVPSLSATGT</sequence>
<gene>
    <name evidence="1" type="ORF">Q604_UNBC06594G0001</name>
</gene>